<dbReference type="Proteomes" id="UP001152300">
    <property type="component" value="Unassembled WGS sequence"/>
</dbReference>
<feature type="region of interest" description="Disordered" evidence="5">
    <location>
        <begin position="1"/>
        <end position="49"/>
    </location>
</feature>
<feature type="compositionally biased region" description="Basic and acidic residues" evidence="5">
    <location>
        <begin position="20"/>
        <end position="32"/>
    </location>
</feature>
<keyword evidence="3" id="KW-0862">Zinc</keyword>
<keyword evidence="1" id="KW-0479">Metal-binding</keyword>
<dbReference type="InterPro" id="IPR001841">
    <property type="entry name" value="Znf_RING"/>
</dbReference>
<dbReference type="Gene3D" id="3.30.40.10">
    <property type="entry name" value="Zinc/RING finger domain, C3HC4 (zinc finger)"/>
    <property type="match status" value="1"/>
</dbReference>
<name>A0A9X0AL82_9HELO</name>
<accession>A0A9X0AL82</accession>
<evidence type="ECO:0000256" key="5">
    <source>
        <dbReference type="SAM" id="MobiDB-lite"/>
    </source>
</evidence>
<dbReference type="InterPro" id="IPR013083">
    <property type="entry name" value="Znf_RING/FYVE/PHD"/>
</dbReference>
<dbReference type="SMART" id="SM00184">
    <property type="entry name" value="RING"/>
    <property type="match status" value="1"/>
</dbReference>
<protein>
    <recommendedName>
        <fullName evidence="6">RING-type domain-containing protein</fullName>
    </recommendedName>
</protein>
<reference evidence="7" key="1">
    <citation type="submission" date="2022-11" db="EMBL/GenBank/DDBJ databases">
        <title>Genome Resource of Sclerotinia nivalis Strain SnTB1, a Plant Pathogen Isolated from American Ginseng.</title>
        <authorList>
            <person name="Fan S."/>
        </authorList>
    </citation>
    <scope>NUCLEOTIDE SEQUENCE</scope>
    <source>
        <strain evidence="7">SnTB1</strain>
    </source>
</reference>
<feature type="domain" description="RING-type" evidence="6">
    <location>
        <begin position="179"/>
        <end position="224"/>
    </location>
</feature>
<dbReference type="AlphaFoldDB" id="A0A9X0AL82"/>
<evidence type="ECO:0000259" key="6">
    <source>
        <dbReference type="PROSITE" id="PS50089"/>
    </source>
</evidence>
<dbReference type="GO" id="GO:0008270">
    <property type="term" value="F:zinc ion binding"/>
    <property type="evidence" value="ECO:0007669"/>
    <property type="project" value="UniProtKB-KW"/>
</dbReference>
<evidence type="ECO:0000256" key="3">
    <source>
        <dbReference type="ARBA" id="ARBA00022833"/>
    </source>
</evidence>
<dbReference type="PROSITE" id="PS50089">
    <property type="entry name" value="ZF_RING_2"/>
    <property type="match status" value="1"/>
</dbReference>
<dbReference type="InterPro" id="IPR017907">
    <property type="entry name" value="Znf_RING_CS"/>
</dbReference>
<dbReference type="PROSITE" id="PS00518">
    <property type="entry name" value="ZF_RING_1"/>
    <property type="match status" value="1"/>
</dbReference>
<dbReference type="OrthoDB" id="251770at2759"/>
<keyword evidence="8" id="KW-1185">Reference proteome</keyword>
<evidence type="ECO:0000256" key="2">
    <source>
        <dbReference type="ARBA" id="ARBA00022771"/>
    </source>
</evidence>
<keyword evidence="2 4" id="KW-0863">Zinc-finger</keyword>
<evidence type="ECO:0000256" key="4">
    <source>
        <dbReference type="PROSITE-ProRule" id="PRU00175"/>
    </source>
</evidence>
<dbReference type="Pfam" id="PF13639">
    <property type="entry name" value="zf-RING_2"/>
    <property type="match status" value="1"/>
</dbReference>
<evidence type="ECO:0000313" key="8">
    <source>
        <dbReference type="Proteomes" id="UP001152300"/>
    </source>
</evidence>
<proteinExistence type="predicted"/>
<dbReference type="EMBL" id="JAPEIS010000007">
    <property type="protein sequence ID" value="KAJ8064790.1"/>
    <property type="molecule type" value="Genomic_DNA"/>
</dbReference>
<sequence length="254" mass="28635">MDDQRPENGINLPNAPPEIHAARQRRENRLAAERGAPPPFPNVLDPPGRVDGLPIPPIRRIAQVLLVPLPHLYNLLLQYEETPNLPISAQRFRDNLWALIHNEDVPWPGQHLLLSSTFPDLEQAALQEIQYHLRRLTHEQRGNDGIPRENAPNTPTWILALFPAQQPVGQRNAEDKPICAICIQELPARVSIARPCNHWFCSPCLDEWIGYGEELGREAKCPICFVSIARIGNNGELGHRVGGFLGWDFEREGA</sequence>
<organism evidence="7 8">
    <name type="scientific">Sclerotinia nivalis</name>
    <dbReference type="NCBI Taxonomy" id="352851"/>
    <lineage>
        <taxon>Eukaryota</taxon>
        <taxon>Fungi</taxon>
        <taxon>Dikarya</taxon>
        <taxon>Ascomycota</taxon>
        <taxon>Pezizomycotina</taxon>
        <taxon>Leotiomycetes</taxon>
        <taxon>Helotiales</taxon>
        <taxon>Sclerotiniaceae</taxon>
        <taxon>Sclerotinia</taxon>
    </lineage>
</organism>
<comment type="caution">
    <text evidence="7">The sequence shown here is derived from an EMBL/GenBank/DDBJ whole genome shotgun (WGS) entry which is preliminary data.</text>
</comment>
<evidence type="ECO:0000313" key="7">
    <source>
        <dbReference type="EMBL" id="KAJ8064790.1"/>
    </source>
</evidence>
<evidence type="ECO:0000256" key="1">
    <source>
        <dbReference type="ARBA" id="ARBA00022723"/>
    </source>
</evidence>
<gene>
    <name evidence="7" type="ORF">OCU04_007100</name>
</gene>
<dbReference type="SUPFAM" id="SSF57850">
    <property type="entry name" value="RING/U-box"/>
    <property type="match status" value="1"/>
</dbReference>